<dbReference type="EMBL" id="CP144750">
    <property type="protein sequence ID" value="WVZ81658.1"/>
    <property type="molecule type" value="Genomic_DNA"/>
</dbReference>
<evidence type="ECO:0000313" key="2">
    <source>
        <dbReference type="Proteomes" id="UP001341281"/>
    </source>
</evidence>
<protein>
    <submittedName>
        <fullName evidence="1">Uncharacterized protein</fullName>
    </submittedName>
</protein>
<accession>A0AAQ3X0R0</accession>
<keyword evidence="2" id="KW-1185">Reference proteome</keyword>
<evidence type="ECO:0000313" key="1">
    <source>
        <dbReference type="EMBL" id="WVZ81658.1"/>
    </source>
</evidence>
<gene>
    <name evidence="1" type="ORF">U9M48_029011</name>
</gene>
<dbReference type="Proteomes" id="UP001341281">
    <property type="component" value="Chromosome 06"/>
</dbReference>
<organism evidence="1 2">
    <name type="scientific">Paspalum notatum var. saurae</name>
    <dbReference type="NCBI Taxonomy" id="547442"/>
    <lineage>
        <taxon>Eukaryota</taxon>
        <taxon>Viridiplantae</taxon>
        <taxon>Streptophyta</taxon>
        <taxon>Embryophyta</taxon>
        <taxon>Tracheophyta</taxon>
        <taxon>Spermatophyta</taxon>
        <taxon>Magnoliopsida</taxon>
        <taxon>Liliopsida</taxon>
        <taxon>Poales</taxon>
        <taxon>Poaceae</taxon>
        <taxon>PACMAD clade</taxon>
        <taxon>Panicoideae</taxon>
        <taxon>Andropogonodae</taxon>
        <taxon>Paspaleae</taxon>
        <taxon>Paspalinae</taxon>
        <taxon>Paspalum</taxon>
    </lineage>
</organism>
<reference evidence="1 2" key="1">
    <citation type="submission" date="2024-02" db="EMBL/GenBank/DDBJ databases">
        <title>High-quality chromosome-scale genome assembly of Pensacola bahiagrass (Paspalum notatum Flugge var. saurae).</title>
        <authorList>
            <person name="Vega J.M."/>
            <person name="Podio M."/>
            <person name="Orjuela J."/>
            <person name="Siena L.A."/>
            <person name="Pessino S.C."/>
            <person name="Combes M.C."/>
            <person name="Mariac C."/>
            <person name="Albertini E."/>
            <person name="Pupilli F."/>
            <person name="Ortiz J.P.A."/>
            <person name="Leblanc O."/>
        </authorList>
    </citation>
    <scope>NUCLEOTIDE SEQUENCE [LARGE SCALE GENOMIC DNA]</scope>
    <source>
        <strain evidence="1">R1</strain>
        <tissue evidence="1">Leaf</tissue>
    </source>
</reference>
<dbReference type="AlphaFoldDB" id="A0AAQ3X0R0"/>
<proteinExistence type="predicted"/>
<sequence length="78" mass="8653">MTPLLFIPMFVNQTWDRATLSREALEPNRLLTFLKDDSNIYLKGEQLACDAAMFLAPGPAQVELLMATNARPVSSLGQ</sequence>
<name>A0AAQ3X0R0_PASNO</name>